<dbReference type="InterPro" id="IPR006860">
    <property type="entry name" value="FecR"/>
</dbReference>
<keyword evidence="1" id="KW-1133">Transmembrane helix</keyword>
<organism evidence="4 5">
    <name type="scientific">Agaribacillus aureus</name>
    <dbReference type="NCBI Taxonomy" id="3051825"/>
    <lineage>
        <taxon>Bacteria</taxon>
        <taxon>Pseudomonadati</taxon>
        <taxon>Bacteroidota</taxon>
        <taxon>Cytophagia</taxon>
        <taxon>Cytophagales</taxon>
        <taxon>Splendidivirgaceae</taxon>
        <taxon>Agaribacillus</taxon>
    </lineage>
</organism>
<dbReference type="Pfam" id="PF16344">
    <property type="entry name" value="FecR_C"/>
    <property type="match status" value="1"/>
</dbReference>
<keyword evidence="5" id="KW-1185">Reference proteome</keyword>
<feature type="transmembrane region" description="Helical" evidence="1">
    <location>
        <begin position="90"/>
        <end position="111"/>
    </location>
</feature>
<reference evidence="4" key="1">
    <citation type="submission" date="2023-06" db="EMBL/GenBank/DDBJ databases">
        <title>Genomic of Agaribacillus aureum.</title>
        <authorList>
            <person name="Wang G."/>
        </authorList>
    </citation>
    <scope>NUCLEOTIDE SEQUENCE</scope>
    <source>
        <strain evidence="4">BMA12</strain>
    </source>
</reference>
<dbReference type="PIRSF" id="PIRSF018266">
    <property type="entry name" value="FecR"/>
    <property type="match status" value="1"/>
</dbReference>
<protein>
    <submittedName>
        <fullName evidence="4">DUF4974 domain-containing protein</fullName>
    </submittedName>
</protein>
<evidence type="ECO:0000313" key="5">
    <source>
        <dbReference type="Proteomes" id="UP001172083"/>
    </source>
</evidence>
<evidence type="ECO:0000259" key="3">
    <source>
        <dbReference type="Pfam" id="PF16344"/>
    </source>
</evidence>
<dbReference type="EMBL" id="JAUJEB010000006">
    <property type="protein sequence ID" value="MDN5215254.1"/>
    <property type="molecule type" value="Genomic_DNA"/>
</dbReference>
<name>A0ABT8LBU3_9BACT</name>
<dbReference type="InterPro" id="IPR032508">
    <property type="entry name" value="FecR_C"/>
</dbReference>
<accession>A0ABT8LBU3</accession>
<evidence type="ECO:0000256" key="1">
    <source>
        <dbReference type="SAM" id="Phobius"/>
    </source>
</evidence>
<sequence length="337" mass="38707">MRNRTNISELFEKLKYNNITKEELNILFDNIERDEADPELRSLFYQHWRLLSEAPPNQQELPLYKKQFSKVLKKAREKELKVQSTRKRPFKWYSAAAAILIFILAYSLFYINSKEQVENQPEPIVWVEKQTGRGQILTVSLSDGSKIRLNAESSIQFPNKFTDGKREVILEGEGFFEVAENPQLPFVVVTPKINTTVLGTSFNIRSYPEESTVQVAVKSGKVAVSDKASELILTPNQIATYDSRNRLLKQEEDIESLIAWKDGGFIFDQKPLKDIIKHLERRYDVDITINDPALKHIRITLKQKGQSLSTVLNILSKSGGFDYEIKGKDVLLKSRGL</sequence>
<dbReference type="InterPro" id="IPR012373">
    <property type="entry name" value="Ferrdict_sens_TM"/>
</dbReference>
<evidence type="ECO:0000259" key="2">
    <source>
        <dbReference type="Pfam" id="PF04773"/>
    </source>
</evidence>
<dbReference type="Gene3D" id="3.55.50.30">
    <property type="match status" value="1"/>
</dbReference>
<keyword evidence="1" id="KW-0812">Transmembrane</keyword>
<dbReference type="Proteomes" id="UP001172083">
    <property type="component" value="Unassembled WGS sequence"/>
</dbReference>
<proteinExistence type="predicted"/>
<dbReference type="Pfam" id="PF04773">
    <property type="entry name" value="FecR"/>
    <property type="match status" value="1"/>
</dbReference>
<feature type="domain" description="Protein FecR C-terminal" evidence="3">
    <location>
        <begin position="265"/>
        <end position="331"/>
    </location>
</feature>
<dbReference type="RefSeq" id="WP_346760592.1">
    <property type="nucleotide sequence ID" value="NZ_JAUJEB010000006.1"/>
</dbReference>
<dbReference type="Gene3D" id="2.60.120.1440">
    <property type="match status" value="1"/>
</dbReference>
<keyword evidence="1" id="KW-0472">Membrane</keyword>
<dbReference type="PANTHER" id="PTHR30273:SF2">
    <property type="entry name" value="PROTEIN FECR"/>
    <property type="match status" value="1"/>
</dbReference>
<comment type="caution">
    <text evidence="4">The sequence shown here is derived from an EMBL/GenBank/DDBJ whole genome shotgun (WGS) entry which is preliminary data.</text>
</comment>
<feature type="domain" description="FecR protein" evidence="2">
    <location>
        <begin position="130"/>
        <end position="222"/>
    </location>
</feature>
<dbReference type="PANTHER" id="PTHR30273">
    <property type="entry name" value="PERIPLASMIC SIGNAL SENSOR AND SIGMA FACTOR ACTIVATOR FECR-RELATED"/>
    <property type="match status" value="1"/>
</dbReference>
<evidence type="ECO:0000313" key="4">
    <source>
        <dbReference type="EMBL" id="MDN5215254.1"/>
    </source>
</evidence>
<gene>
    <name evidence="4" type="ORF">QQ020_24460</name>
</gene>